<gene>
    <name evidence="21" type="ORF">FOZ61_002742</name>
</gene>
<dbReference type="InterPro" id="IPR036291">
    <property type="entry name" value="NAD(P)-bd_dom_sf"/>
</dbReference>
<dbReference type="InterPro" id="IPR007698">
    <property type="entry name" value="AlaDH/PNT_NAD(H)-bd"/>
</dbReference>
<dbReference type="GO" id="GO:0004518">
    <property type="term" value="F:nuclease activity"/>
    <property type="evidence" value="ECO:0007669"/>
    <property type="project" value="InterPro"/>
</dbReference>
<comment type="caution">
    <text evidence="21">The sequence shown here is derived from an EMBL/GenBank/DDBJ whole genome shotgun (WGS) entry which is preliminary data.</text>
</comment>
<dbReference type="Pfam" id="PF01262">
    <property type="entry name" value="AlaDh_PNT_C"/>
    <property type="match status" value="1"/>
</dbReference>
<evidence type="ECO:0000256" key="19">
    <source>
        <dbReference type="SAM" id="Phobius"/>
    </source>
</evidence>
<dbReference type="GO" id="GO:0006740">
    <property type="term" value="P:NADPH regeneration"/>
    <property type="evidence" value="ECO:0007669"/>
    <property type="project" value="TreeGrafter"/>
</dbReference>
<dbReference type="PANTHER" id="PTHR10160">
    <property type="entry name" value="NAD(P) TRANSHYDROGENASE"/>
    <property type="match status" value="1"/>
</dbReference>
<evidence type="ECO:0000256" key="14">
    <source>
        <dbReference type="ARBA" id="ARBA00023242"/>
    </source>
</evidence>
<dbReference type="Pfam" id="PF12769">
    <property type="entry name" value="PNTB_4TM"/>
    <property type="match status" value="1"/>
</dbReference>
<keyword evidence="11 19" id="KW-1133">Transmembrane helix</keyword>
<keyword evidence="7" id="KW-0677">Repeat</keyword>
<evidence type="ECO:0000256" key="7">
    <source>
        <dbReference type="ARBA" id="ARBA00022737"/>
    </source>
</evidence>
<dbReference type="Pfam" id="PF05222">
    <property type="entry name" value="AlaDh_PNT_N"/>
    <property type="match status" value="1"/>
</dbReference>
<dbReference type="GO" id="GO:0050661">
    <property type="term" value="F:NADP binding"/>
    <property type="evidence" value="ECO:0007669"/>
    <property type="project" value="TreeGrafter"/>
</dbReference>
<comment type="function">
    <text evidence="17">Involved in splicing regulation. Facilitates post-transcriptional gene silencing (PTGS) by limiting the degradation of transgene aberrant RNAs by the RNA quality control (RQC) machinery, thus favoring their entry into cytoplasmic siRNA bodies where they can trigger PTGS. Does not participate in the production of small RNAs.</text>
</comment>
<feature type="region of interest" description="Disordered" evidence="18">
    <location>
        <begin position="828"/>
        <end position="855"/>
    </location>
</feature>
<dbReference type="CDD" id="cd05304">
    <property type="entry name" value="Rubrum_tdh"/>
    <property type="match status" value="1"/>
</dbReference>
<dbReference type="Gene3D" id="3.40.50.10130">
    <property type="match status" value="1"/>
</dbReference>
<keyword evidence="15" id="KW-0687">Ribonucleoprotein</keyword>
<evidence type="ECO:0000256" key="8">
    <source>
        <dbReference type="ARBA" id="ARBA00022741"/>
    </source>
</evidence>
<evidence type="ECO:0000256" key="11">
    <source>
        <dbReference type="ARBA" id="ARBA00022989"/>
    </source>
</evidence>
<sequence>MKLVRFLQKLNSETVTVELKNGTVVHGTVTGVDVSMNTHMKNVKVTVRGRNPVGMDHLTIRGSTIRYFILPDHIPLDTLLIDDGPKNKAARERGFGKGKGKGKGKGRGLWVGVQPNYGCDLVVYLKDPRKCHSDWLLHVVEAGVRKACVVAVVEKDEVKGYWTIVRGDPRESPEDAEEDEDDMATSFSSPRPVTPDSSGGMGLEVDDDHSESSWSSSAQPPDPSPRKIFWSTILHRPGGEAECQPGSFLSSKASAMDWADWLGEVTREPSDHPEEEEEESVVALHVPRIHRILYIPLGVAAGGLFLGSLPTSMLGGSVAGSVGSTGLSALVTSFAKASGAAIAAASSNALSVTLPMASTILFMFSLRGLNSHETSKRGNWLGVVGAASAVVTVVATTWIPQYSSSVLLRSMGLFMPTAATACLVGLGVASCVQMEEMPQLVAGFHSFTGLAAVLIGLSAHLNPSVTAAGGALAQALETFVGVSVGAATFSGSVVAALKLHGTIPGRPLGMKLRGPVNGLCLAKLALLTTVYCGVNTPWVRTGALLANMTASATIGAMIVLPVGGADMPVIVSLLNSLSGLATSASGFMMSNSMLVMTGALVTSSGALLSDMMCRGINRSLISVLQGGFGVEDGSLVAPSGGGVAGEVHTIDSAELVRKLADAKKVLIVPGYGMAVARCQQQVSEIANLLRNRNGAVVVFGIHPVAGRLPGHMNVLLAEANVPYDIVLEMEEVNADIASFDLCIVLGANDIVNPTTGSDPSSPIYGMPAIEVWKCRECVVLKRSMATGYSGVENPLFFHENSRMLFGHARDVVDKIRNELADKLPSENVVDQGPSAVLGETGNSAGKDGSSEGAEERVEYPPVGAMVGFVNESIFDDAEAAELERRVAVTPVVTRKLRMLGFDVAFEAGSGQAASFSDEEYELMGATRLKTAEEVYAKADVVLRVAALTTKDVRLSRDGRDLDGVTQVIISTFSVNDEVLELLEQLRAKKVTVVSMAAVPRISRAQKLDVLTSMANIAGYRAVVEAFHVLPRISRPSVTASGHLPAASVFVIGTGVAGLSAVATAQSLGARVYASDVRDTTKEQIESMGATFVRIECRETSGAGGSGGYAAEISSPEFKRAQMETYAAMVKKVDVVICTAMIPNRRAPMLVTKEMVRAMAPHSVIVDLAATAGGNCELTVPGRAVVDAASKVTIVGRTTLTSDMPQQSSTMLSHNLLGMLQLLREDTSPGEAAGPANLIFNFDDVLVRQSTLTKGGEMLYPPPPMPQPPAPVPPSLPVGVELPPMRLEDSSAQAVLDYLCDHAEAVAVALGFTVVLALGISADVNNVRLVGDFVLSLLIGHFTVAAVTPALHTPLISVTNAISGVIATGGMLQMNGPFPSGQVISALAAIFFSLVNVSGGFAITHRMLQMFKPAQSRAIANGPPPTAGAGEARQMLFTQSAAPLKFTVKTKQRSPTKFESAFVSDDEVSKALRKILASQEEKPDQFIASLVDHYESGSQWTSTQRAWAHFFATKLRYRTFGDANDDQAGLVFTLLKKPNPSMPDLGNDSSFKSPFKTDEEARAVIQDLFEEEATKAGSLVVSLRHLVVNDRPWPPYLRGWGHYIAHQLKTGRMLQPKVLDDHWCPDTADEDDFPEGTGLRKPPRGVKVTIDSREGLLLDALGHSGNGEHLLSRYEVSRLDVGDVVIEAVGDSCEKLIIERKTVRDLLSSHRDARLRNQLSALLEAVDYQRHRVVVLLEGSVDSAYNTELVYGYMVRLPIRDRLVLLRTESLHETITVLDKIVQSFKKLCAGPTEFTPARVSSQVFKAPKTADRAMINMLMAVKGVSMRTAYHTAKRFPTMQRLVAALGKPGGLDSLERSMRSRMGRVIAQRVAASVMGEDWRPILGIGEEFAEQLREAGIRGVQLDIVFKRVRSLEGLRAMLQEASDKMKLLTADWGLEEKAAVNVIRLACGEGSAEYRAYLLAEDLAEKVNGILNCMGLLPELFLEAPSLAQDHPPVGSIRRCFNSVLQARDPPCGSKTSNDRHRHNGQEVHSWGYCMRLYPSCYLAGLPKYFYRLFLLVVRWATPLKSAWAGLQYRNKVRP</sequence>
<feature type="region of interest" description="Disordered" evidence="18">
    <location>
        <begin position="166"/>
        <end position="229"/>
    </location>
</feature>
<evidence type="ECO:0000313" key="21">
    <source>
        <dbReference type="EMBL" id="KAF4662069.1"/>
    </source>
</evidence>
<evidence type="ECO:0000256" key="12">
    <source>
        <dbReference type="ARBA" id="ARBA00023027"/>
    </source>
</evidence>
<dbReference type="InterPro" id="IPR034102">
    <property type="entry name" value="Sm_D1"/>
</dbReference>
<feature type="transmembrane region" description="Helical" evidence="19">
    <location>
        <begin position="1383"/>
        <end position="1402"/>
    </location>
</feature>
<dbReference type="GO" id="GO:0006281">
    <property type="term" value="P:DNA repair"/>
    <property type="evidence" value="ECO:0007669"/>
    <property type="project" value="UniProtKB-ARBA"/>
</dbReference>
<comment type="catalytic activity">
    <reaction evidence="16">
        <text>NAD(+) + NADPH + H(+)(in) = NADH + NADP(+) + H(+)(out)</text>
        <dbReference type="Rhea" id="RHEA:47992"/>
        <dbReference type="ChEBI" id="CHEBI:15378"/>
        <dbReference type="ChEBI" id="CHEBI:57540"/>
        <dbReference type="ChEBI" id="CHEBI:57783"/>
        <dbReference type="ChEBI" id="CHEBI:57945"/>
        <dbReference type="ChEBI" id="CHEBI:58349"/>
        <dbReference type="EC" id="7.1.1.1"/>
    </reaction>
</comment>
<evidence type="ECO:0000256" key="10">
    <source>
        <dbReference type="ARBA" id="ARBA00022967"/>
    </source>
</evidence>
<dbReference type="InterPro" id="IPR001163">
    <property type="entry name" value="Sm_dom_euk/arc"/>
</dbReference>
<dbReference type="PROSITE" id="PS52002">
    <property type="entry name" value="SM"/>
    <property type="match status" value="1"/>
</dbReference>
<dbReference type="Pfam" id="PF02732">
    <property type="entry name" value="ERCC4"/>
    <property type="match status" value="1"/>
</dbReference>
<dbReference type="InterPro" id="IPR007886">
    <property type="entry name" value="AlaDH/PNT_N"/>
</dbReference>
<evidence type="ECO:0000259" key="20">
    <source>
        <dbReference type="PROSITE" id="PS52002"/>
    </source>
</evidence>
<dbReference type="Gene3D" id="3.40.50.1220">
    <property type="entry name" value="TPP-binding domain"/>
    <property type="match status" value="1"/>
</dbReference>
<evidence type="ECO:0000256" key="2">
    <source>
        <dbReference type="ARBA" id="ARBA00004429"/>
    </source>
</evidence>
<dbReference type="SUPFAM" id="SSF52467">
    <property type="entry name" value="DHS-like NAD/FAD-binding domain"/>
    <property type="match status" value="1"/>
</dbReference>
<comment type="subcellular location">
    <subcellularLocation>
        <location evidence="2">Cell inner membrane</location>
        <topology evidence="2">Multi-pass membrane protein</topology>
    </subcellularLocation>
    <subcellularLocation>
        <location evidence="1">Nucleus</location>
    </subcellularLocation>
</comment>
<feature type="transmembrane region" description="Helical" evidence="19">
    <location>
        <begin position="1328"/>
        <end position="1347"/>
    </location>
</feature>
<dbReference type="EMBL" id="JABAHT010000179">
    <property type="protein sequence ID" value="KAF4662069.1"/>
    <property type="molecule type" value="Genomic_DNA"/>
</dbReference>
<evidence type="ECO:0000256" key="4">
    <source>
        <dbReference type="ARBA" id="ARBA00022475"/>
    </source>
</evidence>
<dbReference type="InterPro" id="IPR010920">
    <property type="entry name" value="LSM_dom_sf"/>
</dbReference>
<feature type="transmembrane region" description="Helical" evidence="19">
    <location>
        <begin position="479"/>
        <end position="497"/>
    </location>
</feature>
<dbReference type="CDD" id="cd01724">
    <property type="entry name" value="Sm_D1"/>
    <property type="match status" value="1"/>
</dbReference>
<dbReference type="InterPro" id="IPR029035">
    <property type="entry name" value="DHS-like_NAD/FAD-binding_dom"/>
</dbReference>
<dbReference type="CDD" id="cd22367">
    <property type="entry name" value="XPF_ERCC4_MUS81-like"/>
    <property type="match status" value="1"/>
</dbReference>
<evidence type="ECO:0000256" key="6">
    <source>
        <dbReference type="ARBA" id="ARBA00022692"/>
    </source>
</evidence>
<accession>A0A7J6LS01</accession>
<organism evidence="21 22">
    <name type="scientific">Perkinsus olseni</name>
    <name type="common">Perkinsus atlanticus</name>
    <dbReference type="NCBI Taxonomy" id="32597"/>
    <lineage>
        <taxon>Eukaryota</taxon>
        <taxon>Sar</taxon>
        <taxon>Alveolata</taxon>
        <taxon>Perkinsozoa</taxon>
        <taxon>Perkinsea</taxon>
        <taxon>Perkinsida</taxon>
        <taxon>Perkinsidae</taxon>
        <taxon>Perkinsus</taxon>
    </lineage>
</organism>
<evidence type="ECO:0000256" key="18">
    <source>
        <dbReference type="SAM" id="MobiDB-lite"/>
    </source>
</evidence>
<dbReference type="SMART" id="SM00891">
    <property type="entry name" value="ERCC4"/>
    <property type="match status" value="1"/>
</dbReference>
<feature type="domain" description="Sm" evidence="20">
    <location>
        <begin position="2"/>
        <end position="74"/>
    </location>
</feature>
<dbReference type="SMART" id="SM01002">
    <property type="entry name" value="AlaDh_PNT_C"/>
    <property type="match status" value="1"/>
</dbReference>
<feature type="transmembrane region" description="Helical" evidence="19">
    <location>
        <begin position="550"/>
        <end position="574"/>
    </location>
</feature>
<dbReference type="SUPFAM" id="SSF51735">
    <property type="entry name" value="NAD(P)-binding Rossmann-fold domains"/>
    <property type="match status" value="1"/>
</dbReference>
<keyword evidence="5" id="KW-0997">Cell inner membrane</keyword>
<dbReference type="Pfam" id="PF02233">
    <property type="entry name" value="PNTB"/>
    <property type="match status" value="1"/>
</dbReference>
<dbReference type="GO" id="GO:0003677">
    <property type="term" value="F:DNA binding"/>
    <property type="evidence" value="ECO:0007669"/>
    <property type="project" value="InterPro"/>
</dbReference>
<dbReference type="PANTHER" id="PTHR10160:SF19">
    <property type="entry name" value="PROTON-TRANSLOCATING NAD(P)(+) TRANSHYDROGENASE"/>
    <property type="match status" value="1"/>
</dbReference>
<feature type="transmembrane region" description="Helical" evidence="19">
    <location>
        <begin position="293"/>
        <end position="319"/>
    </location>
</feature>
<dbReference type="InterPro" id="IPR006166">
    <property type="entry name" value="ERCC4_domain"/>
</dbReference>
<dbReference type="EC" id="7.1.1.1" evidence="3"/>
<evidence type="ECO:0000313" key="22">
    <source>
        <dbReference type="Proteomes" id="UP000570595"/>
    </source>
</evidence>
<dbReference type="InterPro" id="IPR047575">
    <property type="entry name" value="Sm"/>
</dbReference>
<feature type="compositionally biased region" description="Polar residues" evidence="18">
    <location>
        <begin position="185"/>
        <end position="197"/>
    </location>
</feature>
<dbReference type="SUPFAM" id="SSF52283">
    <property type="entry name" value="Formate/glycerate dehydrogenase catalytic domain-like"/>
    <property type="match status" value="1"/>
</dbReference>
<dbReference type="SMART" id="SM00651">
    <property type="entry name" value="Sm"/>
    <property type="match status" value="1"/>
</dbReference>
<feature type="transmembrane region" description="Helical" evidence="19">
    <location>
        <begin position="406"/>
        <end position="428"/>
    </location>
</feature>
<dbReference type="InterPro" id="IPR034300">
    <property type="entry name" value="PNTB-like"/>
</dbReference>
<feature type="transmembrane region" description="Helical" evidence="19">
    <location>
        <begin position="586"/>
        <end position="608"/>
    </location>
</feature>
<keyword evidence="14" id="KW-0539">Nucleus</keyword>
<keyword evidence="9" id="KW-0521">NADP</keyword>
<evidence type="ECO:0000256" key="3">
    <source>
        <dbReference type="ARBA" id="ARBA00012943"/>
    </source>
</evidence>
<feature type="transmembrane region" description="Helical" evidence="19">
    <location>
        <begin position="1304"/>
        <end position="1321"/>
    </location>
</feature>
<dbReference type="GO" id="GO:0031981">
    <property type="term" value="C:nuclear lumen"/>
    <property type="evidence" value="ECO:0007669"/>
    <property type="project" value="UniProtKB-ARBA"/>
</dbReference>
<dbReference type="NCBIfam" id="NF006942">
    <property type="entry name" value="PRK09424.1"/>
    <property type="match status" value="1"/>
</dbReference>
<protein>
    <recommendedName>
        <fullName evidence="3">proton-translocating NAD(P)(+) transhydrogenase</fullName>
        <ecNumber evidence="3">7.1.1.1</ecNumber>
    </recommendedName>
</protein>
<dbReference type="Gene3D" id="3.40.50.720">
    <property type="entry name" value="NAD(P)-binding Rossmann-like Domain"/>
    <property type="match status" value="2"/>
</dbReference>
<feature type="transmembrane region" description="Helical" evidence="19">
    <location>
        <begin position="440"/>
        <end position="459"/>
    </location>
</feature>
<dbReference type="OrthoDB" id="37244at2759"/>
<feature type="transmembrane region" description="Helical" evidence="19">
    <location>
        <begin position="518"/>
        <end position="538"/>
    </location>
</feature>
<dbReference type="InterPro" id="IPR024605">
    <property type="entry name" value="NADP_transhyd_a_C"/>
</dbReference>
<evidence type="ECO:0000256" key="5">
    <source>
        <dbReference type="ARBA" id="ARBA00022519"/>
    </source>
</evidence>
<name>A0A7J6LS01_PEROL</name>
<dbReference type="GO" id="GO:0010468">
    <property type="term" value="P:regulation of gene expression"/>
    <property type="evidence" value="ECO:0007669"/>
    <property type="project" value="UniProtKB-ARBA"/>
</dbReference>
<evidence type="ECO:0000256" key="9">
    <source>
        <dbReference type="ARBA" id="ARBA00022857"/>
    </source>
</evidence>
<evidence type="ECO:0000256" key="17">
    <source>
        <dbReference type="ARBA" id="ARBA00054531"/>
    </source>
</evidence>
<feature type="compositionally biased region" description="Acidic residues" evidence="18">
    <location>
        <begin position="174"/>
        <end position="183"/>
    </location>
</feature>
<evidence type="ECO:0000256" key="16">
    <source>
        <dbReference type="ARBA" id="ARBA00048202"/>
    </source>
</evidence>
<keyword evidence="4" id="KW-1003">Cell membrane</keyword>
<dbReference type="Proteomes" id="UP000570595">
    <property type="component" value="Unassembled WGS sequence"/>
</dbReference>
<dbReference type="FunFam" id="2.30.30.100:FF:000008">
    <property type="entry name" value="Small nuclear ribonucleoprotein Sm D1"/>
    <property type="match status" value="1"/>
</dbReference>
<dbReference type="Gene3D" id="2.30.30.100">
    <property type="match status" value="1"/>
</dbReference>
<dbReference type="SUPFAM" id="SSF50182">
    <property type="entry name" value="Sm-like ribonucleoproteins"/>
    <property type="match status" value="1"/>
</dbReference>
<evidence type="ECO:0000256" key="13">
    <source>
        <dbReference type="ARBA" id="ARBA00023136"/>
    </source>
</evidence>
<keyword evidence="10" id="KW-1278">Translocase</keyword>
<proteinExistence type="predicted"/>
<evidence type="ECO:0000256" key="15">
    <source>
        <dbReference type="ARBA" id="ARBA00023274"/>
    </source>
</evidence>
<keyword evidence="6 19" id="KW-0812">Transmembrane</keyword>
<dbReference type="GO" id="GO:0000387">
    <property type="term" value="P:spliceosomal snRNP assembly"/>
    <property type="evidence" value="ECO:0007669"/>
    <property type="project" value="InterPro"/>
</dbReference>
<feature type="transmembrane region" description="Helical" evidence="19">
    <location>
        <begin position="1353"/>
        <end position="1371"/>
    </location>
</feature>
<feature type="transmembrane region" description="Helical" evidence="19">
    <location>
        <begin position="339"/>
        <end position="366"/>
    </location>
</feature>
<evidence type="ECO:0000256" key="1">
    <source>
        <dbReference type="ARBA" id="ARBA00004123"/>
    </source>
</evidence>
<dbReference type="SMART" id="SM01003">
    <property type="entry name" value="AlaDh_PNT_N"/>
    <property type="match status" value="1"/>
</dbReference>
<dbReference type="GO" id="GO:0005886">
    <property type="term" value="C:plasma membrane"/>
    <property type="evidence" value="ECO:0007669"/>
    <property type="project" value="UniProtKB-SubCell"/>
</dbReference>
<keyword evidence="12" id="KW-0520">NAD</keyword>
<dbReference type="GO" id="GO:0008750">
    <property type="term" value="F:proton-translocating NAD(P)+ transhydrogenase activity"/>
    <property type="evidence" value="ECO:0007669"/>
    <property type="project" value="UniProtKB-EC"/>
</dbReference>
<dbReference type="SUPFAM" id="SSF52980">
    <property type="entry name" value="Restriction endonuclease-like"/>
    <property type="match status" value="1"/>
</dbReference>
<reference evidence="21 22" key="1">
    <citation type="submission" date="2020-04" db="EMBL/GenBank/DDBJ databases">
        <title>Perkinsus olseni comparative genomics.</title>
        <authorList>
            <person name="Bogema D.R."/>
        </authorList>
    </citation>
    <scope>NUCLEOTIDE SEQUENCE [LARGE SCALE GENOMIC DNA]</scope>
    <source>
        <strain evidence="21">ATCC PRA-179</strain>
    </source>
</reference>
<dbReference type="GO" id="GO:0003723">
    <property type="term" value="F:RNA binding"/>
    <property type="evidence" value="ECO:0007669"/>
    <property type="project" value="InterPro"/>
</dbReference>
<feature type="transmembrane region" description="Helical" evidence="19">
    <location>
        <begin position="378"/>
        <end position="400"/>
    </location>
</feature>
<dbReference type="GO" id="GO:1990904">
    <property type="term" value="C:ribonucleoprotein complex"/>
    <property type="evidence" value="ECO:0007669"/>
    <property type="project" value="UniProtKB-KW"/>
</dbReference>
<keyword evidence="13 19" id="KW-0472">Membrane</keyword>
<keyword evidence="8" id="KW-0547">Nucleotide-binding</keyword>
<dbReference type="Pfam" id="PF01423">
    <property type="entry name" value="LSM"/>
    <property type="match status" value="1"/>
</dbReference>
<dbReference type="InterPro" id="IPR011335">
    <property type="entry name" value="Restrct_endonuc-II-like"/>
</dbReference>